<dbReference type="InterPro" id="IPR023093">
    <property type="entry name" value="ScpA-like_C"/>
</dbReference>
<dbReference type="Proteomes" id="UP000261600">
    <property type="component" value="Unplaced"/>
</dbReference>
<sequence>MFSLEALCEGGTRSHAATTFFSLLVLKKQQVIHLDQRAPYEDIIVTPGPMFYS</sequence>
<dbReference type="InterPro" id="IPR036390">
    <property type="entry name" value="WH_DNA-bd_sf"/>
</dbReference>
<evidence type="ECO:0000313" key="3">
    <source>
        <dbReference type="Proteomes" id="UP000261600"/>
    </source>
</evidence>
<dbReference type="Pfam" id="PF04824">
    <property type="entry name" value="Rad21_Rec8"/>
    <property type="match status" value="1"/>
</dbReference>
<evidence type="ECO:0000259" key="1">
    <source>
        <dbReference type="Pfam" id="PF04824"/>
    </source>
</evidence>
<dbReference type="GO" id="GO:0003682">
    <property type="term" value="F:chromatin binding"/>
    <property type="evidence" value="ECO:0007669"/>
    <property type="project" value="TreeGrafter"/>
</dbReference>
<dbReference type="GO" id="GO:0008278">
    <property type="term" value="C:cohesin complex"/>
    <property type="evidence" value="ECO:0007669"/>
    <property type="project" value="InterPro"/>
</dbReference>
<keyword evidence="3" id="KW-1185">Reference proteome</keyword>
<dbReference type="PANTHER" id="PTHR12585">
    <property type="entry name" value="SCC1 / RAD21 FAMILY MEMBER"/>
    <property type="match status" value="1"/>
</dbReference>
<name>A0A3Q3JQS7_MONAL</name>
<protein>
    <recommendedName>
        <fullName evidence="1">Rad21/Rec8-like protein C-terminal eukaryotic domain-containing protein</fullName>
    </recommendedName>
</protein>
<dbReference type="AlphaFoldDB" id="A0A3Q3JQS7"/>
<dbReference type="InterPro" id="IPR006909">
    <property type="entry name" value="Rad21/Rec8_C_eu"/>
</dbReference>
<reference evidence="2" key="1">
    <citation type="submission" date="2025-08" db="UniProtKB">
        <authorList>
            <consortium name="Ensembl"/>
        </authorList>
    </citation>
    <scope>IDENTIFICATION</scope>
</reference>
<dbReference type="GO" id="GO:0007062">
    <property type="term" value="P:sister chromatid cohesion"/>
    <property type="evidence" value="ECO:0007669"/>
    <property type="project" value="InterPro"/>
</dbReference>
<dbReference type="Ensembl" id="ENSMALT00000022668.1">
    <property type="protein sequence ID" value="ENSMALP00000022244.1"/>
    <property type="gene ID" value="ENSMALG00000015532.1"/>
</dbReference>
<dbReference type="STRING" id="43700.ENSMALP00000022244"/>
<dbReference type="InterPro" id="IPR039781">
    <property type="entry name" value="Rad21/Rec8-like"/>
</dbReference>
<accession>A0A3Q3JQS7</accession>
<dbReference type="SUPFAM" id="SSF46785">
    <property type="entry name" value="Winged helix' DNA-binding domain"/>
    <property type="match status" value="1"/>
</dbReference>
<organism evidence="2 3">
    <name type="scientific">Monopterus albus</name>
    <name type="common">Swamp eel</name>
    <dbReference type="NCBI Taxonomy" id="43700"/>
    <lineage>
        <taxon>Eukaryota</taxon>
        <taxon>Metazoa</taxon>
        <taxon>Chordata</taxon>
        <taxon>Craniata</taxon>
        <taxon>Vertebrata</taxon>
        <taxon>Euteleostomi</taxon>
        <taxon>Actinopterygii</taxon>
        <taxon>Neopterygii</taxon>
        <taxon>Teleostei</taxon>
        <taxon>Neoteleostei</taxon>
        <taxon>Acanthomorphata</taxon>
        <taxon>Anabantaria</taxon>
        <taxon>Synbranchiformes</taxon>
        <taxon>Synbranchidae</taxon>
        <taxon>Monopterus</taxon>
    </lineage>
</organism>
<feature type="domain" description="Rad21/Rec8-like protein C-terminal eukaryotic" evidence="1">
    <location>
        <begin position="2"/>
        <end position="51"/>
    </location>
</feature>
<dbReference type="GO" id="GO:1990414">
    <property type="term" value="P:replication-born double-strand break repair via sister chromatid exchange"/>
    <property type="evidence" value="ECO:0007669"/>
    <property type="project" value="TreeGrafter"/>
</dbReference>
<evidence type="ECO:0000313" key="2">
    <source>
        <dbReference type="Ensembl" id="ENSMALP00000022244.1"/>
    </source>
</evidence>
<dbReference type="Gene3D" id="1.10.10.580">
    <property type="entry name" value="Structural maintenance of chromosome 1. Chain E"/>
    <property type="match status" value="1"/>
</dbReference>
<reference evidence="2" key="2">
    <citation type="submission" date="2025-09" db="UniProtKB">
        <authorList>
            <consortium name="Ensembl"/>
        </authorList>
    </citation>
    <scope>IDENTIFICATION</scope>
</reference>
<proteinExistence type="predicted"/>
<dbReference type="PANTHER" id="PTHR12585:SF54">
    <property type="entry name" value="RAD21 COHESIN COMPLEX COMPONENT LIKE 1 ISOFORM X1"/>
    <property type="match status" value="1"/>
</dbReference>